<reference evidence="1 2" key="1">
    <citation type="journal article" date="2010" name="Stand. Genomic Sci.">
        <title>Complete genome sequence of Spirochaeta smaragdinae type strain (SEBR 4228).</title>
        <authorList>
            <person name="Mavromatis K."/>
            <person name="Yasawong M."/>
            <person name="Chertkov O."/>
            <person name="Lapidus A."/>
            <person name="Lucas S."/>
            <person name="Nolan M."/>
            <person name="Del Rio T.G."/>
            <person name="Tice H."/>
            <person name="Cheng J.F."/>
            <person name="Pitluck S."/>
            <person name="Liolios K."/>
            <person name="Ivanova N."/>
            <person name="Tapia R."/>
            <person name="Han C."/>
            <person name="Bruce D."/>
            <person name="Goodwin L."/>
            <person name="Pati A."/>
            <person name="Chen A."/>
            <person name="Palaniappan K."/>
            <person name="Land M."/>
            <person name="Hauser L."/>
            <person name="Chang Y.J."/>
            <person name="Jeffries C.D."/>
            <person name="Detter J.C."/>
            <person name="Rohde M."/>
            <person name="Brambilla E."/>
            <person name="Spring S."/>
            <person name="Goker M."/>
            <person name="Sikorski J."/>
            <person name="Woyke T."/>
            <person name="Bristow J."/>
            <person name="Eisen J.A."/>
            <person name="Markowitz V."/>
            <person name="Hugenholtz P."/>
            <person name="Klenk H.P."/>
            <person name="Kyrpides N.C."/>
        </authorList>
    </citation>
    <scope>NUCLEOTIDE SEQUENCE [LARGE SCALE GENOMIC DNA]</scope>
    <source>
        <strain evidence="2">DSM 11293 / JCM 15392 / SEBR 4228</strain>
    </source>
</reference>
<gene>
    <name evidence="1" type="ordered locus">Spirs_4202</name>
</gene>
<dbReference type="AlphaFoldDB" id="E1R9V7"/>
<dbReference type="STRING" id="573413.Spirs_4202"/>
<accession>E1R9V7</accession>
<evidence type="ECO:0000313" key="2">
    <source>
        <dbReference type="Proteomes" id="UP000002318"/>
    </source>
</evidence>
<proteinExistence type="predicted"/>
<protein>
    <submittedName>
        <fullName evidence="1">Transposase</fullName>
    </submittedName>
</protein>
<keyword evidence="2" id="KW-1185">Reference proteome</keyword>
<dbReference type="KEGG" id="ssm:Spirs_4202"/>
<sequence>MDILDEGLEDHLQFFGAESYLRIETCNLIEYTEDWTTSRSYIKKEDMTSSTSMEKKVAI</sequence>
<dbReference type="HOGENOM" id="CLU_2958491_0_0_12"/>
<organism evidence="1 2">
    <name type="scientific">Sediminispirochaeta smaragdinae (strain DSM 11293 / JCM 15392 / SEBR 4228)</name>
    <name type="common">Spirochaeta smaragdinae</name>
    <dbReference type="NCBI Taxonomy" id="573413"/>
    <lineage>
        <taxon>Bacteria</taxon>
        <taxon>Pseudomonadati</taxon>
        <taxon>Spirochaetota</taxon>
        <taxon>Spirochaetia</taxon>
        <taxon>Spirochaetales</taxon>
        <taxon>Spirochaetaceae</taxon>
        <taxon>Sediminispirochaeta</taxon>
    </lineage>
</organism>
<name>E1R9V7_SEDSS</name>
<evidence type="ECO:0000313" key="1">
    <source>
        <dbReference type="EMBL" id="ADK83276.1"/>
    </source>
</evidence>
<dbReference type="EMBL" id="CP002116">
    <property type="protein sequence ID" value="ADK83276.1"/>
    <property type="molecule type" value="Genomic_DNA"/>
</dbReference>
<dbReference type="Proteomes" id="UP000002318">
    <property type="component" value="Chromosome"/>
</dbReference>